<feature type="transmembrane region" description="Helical" evidence="1">
    <location>
        <begin position="293"/>
        <end position="314"/>
    </location>
</feature>
<feature type="transmembrane region" description="Helical" evidence="1">
    <location>
        <begin position="12"/>
        <end position="34"/>
    </location>
</feature>
<dbReference type="NCBIfam" id="TIGR00229">
    <property type="entry name" value="sensory_box"/>
    <property type="match status" value="2"/>
</dbReference>
<dbReference type="EMBL" id="CP000116">
    <property type="protein sequence ID" value="AAZ97433.1"/>
    <property type="molecule type" value="Genomic_DNA"/>
</dbReference>
<dbReference type="STRING" id="292415.Tbd_1480"/>
<dbReference type="FunFam" id="3.30.70.270:FF:000001">
    <property type="entry name" value="Diguanylate cyclase domain protein"/>
    <property type="match status" value="1"/>
</dbReference>
<keyword evidence="1" id="KW-1133">Transmembrane helix</keyword>
<keyword evidence="1" id="KW-0812">Transmembrane</keyword>
<evidence type="ECO:0000259" key="5">
    <source>
        <dbReference type="PROSITE" id="PS50887"/>
    </source>
</evidence>
<dbReference type="Gene3D" id="3.30.450.20">
    <property type="entry name" value="PAS domain"/>
    <property type="match status" value="2"/>
</dbReference>
<dbReference type="PANTHER" id="PTHR44757">
    <property type="entry name" value="DIGUANYLATE CYCLASE DGCP"/>
    <property type="match status" value="1"/>
</dbReference>
<dbReference type="HOGENOM" id="CLU_000445_70_49_4"/>
<sequence>MNQDSRTRLGWPARVALFVGVATVLGGMAGASLVQDTGLARFFDNLHWTASTITAAVLACFAAGSPRSPESARGLRWIAAGLTAYAIGQLVWDAQALLGYADFPSPSDFFYLLLGPLVATGLMFEAFRVGDAAERKTLLLDSIGLAIGVTLLVLVLYLPAGGQIKLLSVAVMLAYPASLIAAASIGLVAEPTLRLRFSWSYWLFLLSLVGSATVWMIWNTWALRGETVANIRVDAVFSLTALGMGVATLYWQVGASPNLHWERWSQAIVRVLPLATVVLAGSAVVLLGDRTDVSATSRTAVTIASLTVIVLAMLRQGMLLREHAQLKIVTRNLEESERQKNLILHTLPDLVWLKDADGVYQMCNPAFERFTGRTEAEMRGKTDFDIVGPELARKFRNEDAQAMLADHPLTSMHALQAVDGRDVQIESVKTTLRDRDRRVLGILGIARDVTERQRASEQLALVNFALNHVKEAALLADENAQFHYVNDEACRSLGWTPEELLRLKVTDIDRDLTGRGQWRALWEQIKVLNSMTIEGHYKTRSGRTFPVEVSVNYFVYGGREYVLSLVRDVTERKEVEAQIRSLAYFDSLTGLPNRRLLLDRLNQARLSSERTREYGALMILDLDRFKTLNDTQGHDVGDRLLIDVARRLTASVRQNDTVCRLGGDEFVVVLEGFGSDEDQAVTQAEAIAEKVRAALNQPYSLSGNGSRFHSTTSVGLTLFCGHDATADMLLKQADVALYQAKDAGRNLVRFFNPAMQAAIDTRMAMEAALRQALERDEFHVYYQPQVDQRERVIGAEALLRWRPQGNEAISPLEFIPLAEETGLILPIGKWVLDVACAQLKAWESDPRAAHLKIAVNVSARQFHEPDFVATVQDSLARSGVDPTRLQLELTESVVLEKIETVVSRMEELNALGVSFCLDDFGTGYSSLSYLKRLPLDQVKIDQSFVRDVVDDSNDAAIVQAIMAMSRSLGLNVIAEGVETHAQRDFLAGKCLGYQGFLFCEPIPIEQWERVLK</sequence>
<feature type="transmembrane region" description="Helical" evidence="1">
    <location>
        <begin position="139"/>
        <end position="160"/>
    </location>
</feature>
<feature type="transmembrane region" description="Helical" evidence="1">
    <location>
        <begin position="46"/>
        <end position="65"/>
    </location>
</feature>
<dbReference type="Gene3D" id="3.30.70.270">
    <property type="match status" value="1"/>
</dbReference>
<feature type="domain" description="PAC" evidence="3">
    <location>
        <begin position="531"/>
        <end position="581"/>
    </location>
</feature>
<dbReference type="OrthoDB" id="9813903at2"/>
<dbReference type="SMART" id="SM00267">
    <property type="entry name" value="GGDEF"/>
    <property type="match status" value="1"/>
</dbReference>
<dbReference type="InterPro" id="IPR043128">
    <property type="entry name" value="Rev_trsase/Diguanyl_cyclase"/>
</dbReference>
<feature type="domain" description="EAL" evidence="4">
    <location>
        <begin position="762"/>
        <end position="1012"/>
    </location>
</feature>
<dbReference type="PROSITE" id="PS50113">
    <property type="entry name" value="PAC"/>
    <property type="match status" value="2"/>
</dbReference>
<dbReference type="Pfam" id="PF13426">
    <property type="entry name" value="PAS_9"/>
    <property type="match status" value="1"/>
</dbReference>
<dbReference type="Pfam" id="PF08448">
    <property type="entry name" value="PAS_4"/>
    <property type="match status" value="1"/>
</dbReference>
<evidence type="ECO:0000259" key="3">
    <source>
        <dbReference type="PROSITE" id="PS50113"/>
    </source>
</evidence>
<dbReference type="Pfam" id="PF00990">
    <property type="entry name" value="GGDEF"/>
    <property type="match status" value="1"/>
</dbReference>
<dbReference type="InterPro" id="IPR052155">
    <property type="entry name" value="Biofilm_reg_signaling"/>
</dbReference>
<dbReference type="Proteomes" id="UP000008291">
    <property type="component" value="Chromosome"/>
</dbReference>
<evidence type="ECO:0000313" key="6">
    <source>
        <dbReference type="EMBL" id="AAZ97433.1"/>
    </source>
</evidence>
<name>Q3SIU2_THIDA</name>
<dbReference type="InterPro" id="IPR000160">
    <property type="entry name" value="GGDEF_dom"/>
</dbReference>
<dbReference type="SUPFAM" id="SSF141868">
    <property type="entry name" value="EAL domain-like"/>
    <property type="match status" value="1"/>
</dbReference>
<dbReference type="KEGG" id="tbd:Tbd_1480"/>
<dbReference type="NCBIfam" id="TIGR00254">
    <property type="entry name" value="GGDEF"/>
    <property type="match status" value="1"/>
</dbReference>
<dbReference type="PROSITE" id="PS50112">
    <property type="entry name" value="PAS"/>
    <property type="match status" value="2"/>
</dbReference>
<dbReference type="AlphaFoldDB" id="Q3SIU2"/>
<dbReference type="eggNOG" id="COG5001">
    <property type="taxonomic scope" value="Bacteria"/>
</dbReference>
<dbReference type="SMART" id="SM00091">
    <property type="entry name" value="PAS"/>
    <property type="match status" value="2"/>
</dbReference>
<feature type="transmembrane region" description="Helical" evidence="1">
    <location>
        <begin position="166"/>
        <end position="189"/>
    </location>
</feature>
<feature type="domain" description="PAS" evidence="2">
    <location>
        <begin position="458"/>
        <end position="501"/>
    </location>
</feature>
<dbReference type="InterPro" id="IPR035919">
    <property type="entry name" value="EAL_sf"/>
</dbReference>
<dbReference type="Gene3D" id="3.20.20.450">
    <property type="entry name" value="EAL domain"/>
    <property type="match status" value="1"/>
</dbReference>
<evidence type="ECO:0000313" key="7">
    <source>
        <dbReference type="Proteomes" id="UP000008291"/>
    </source>
</evidence>
<dbReference type="InterPro" id="IPR001610">
    <property type="entry name" value="PAC"/>
</dbReference>
<dbReference type="CDD" id="cd01948">
    <property type="entry name" value="EAL"/>
    <property type="match status" value="1"/>
</dbReference>
<dbReference type="PANTHER" id="PTHR44757:SF2">
    <property type="entry name" value="BIOFILM ARCHITECTURE MAINTENANCE PROTEIN MBAA"/>
    <property type="match status" value="1"/>
</dbReference>
<reference evidence="6 7" key="1">
    <citation type="journal article" date="2006" name="J. Bacteriol.">
        <title>The genome sequence of the obligately chemolithoautotrophic, facultatively anaerobic bacterium Thiobacillus denitrificans.</title>
        <authorList>
            <person name="Beller H.R."/>
            <person name="Chain P.S."/>
            <person name="Letain T.E."/>
            <person name="Chakicherla A."/>
            <person name="Larimer F.W."/>
            <person name="Richardson P.M."/>
            <person name="Coleman M.A."/>
            <person name="Wood A.P."/>
            <person name="Kelly D.P."/>
        </authorList>
    </citation>
    <scope>NUCLEOTIDE SEQUENCE [LARGE SCALE GENOMIC DNA]</scope>
    <source>
        <strain evidence="6 7">ATCC 25259</strain>
    </source>
</reference>
<evidence type="ECO:0000259" key="4">
    <source>
        <dbReference type="PROSITE" id="PS50883"/>
    </source>
</evidence>
<dbReference type="CDD" id="cd01949">
    <property type="entry name" value="GGDEF"/>
    <property type="match status" value="1"/>
</dbReference>
<dbReference type="CDD" id="cd00130">
    <property type="entry name" value="PAS"/>
    <property type="match status" value="2"/>
</dbReference>
<dbReference type="InterPro" id="IPR013656">
    <property type="entry name" value="PAS_4"/>
</dbReference>
<proteinExistence type="predicted"/>
<protein>
    <submittedName>
        <fullName evidence="6">Putative diguanylate cyclase/phosphodiesterase (GGDEF &amp; EAL domains) with PAS/PAC sensor(S)</fullName>
    </submittedName>
</protein>
<feature type="domain" description="PAS" evidence="2">
    <location>
        <begin position="336"/>
        <end position="407"/>
    </location>
</feature>
<organism evidence="6 7">
    <name type="scientific">Thiobacillus denitrificans (strain ATCC 25259 / T1)</name>
    <dbReference type="NCBI Taxonomy" id="292415"/>
    <lineage>
        <taxon>Bacteria</taxon>
        <taxon>Pseudomonadati</taxon>
        <taxon>Pseudomonadota</taxon>
        <taxon>Betaproteobacteria</taxon>
        <taxon>Nitrosomonadales</taxon>
        <taxon>Thiobacillaceae</taxon>
        <taxon>Thiobacillus</taxon>
    </lineage>
</organism>
<feature type="transmembrane region" description="Helical" evidence="1">
    <location>
        <begin position="77"/>
        <end position="97"/>
    </location>
</feature>
<keyword evidence="7" id="KW-1185">Reference proteome</keyword>
<dbReference type="InterPro" id="IPR000014">
    <property type="entry name" value="PAS"/>
</dbReference>
<dbReference type="InterPro" id="IPR029787">
    <property type="entry name" value="Nucleotide_cyclase"/>
</dbReference>
<dbReference type="GO" id="GO:0003824">
    <property type="term" value="F:catalytic activity"/>
    <property type="evidence" value="ECO:0007669"/>
    <property type="project" value="UniProtKB-ARBA"/>
</dbReference>
<dbReference type="InterPro" id="IPR000700">
    <property type="entry name" value="PAS-assoc_C"/>
</dbReference>
<dbReference type="SMART" id="SM00052">
    <property type="entry name" value="EAL"/>
    <property type="match status" value="1"/>
</dbReference>
<dbReference type="PROSITE" id="PS50887">
    <property type="entry name" value="GGDEF"/>
    <property type="match status" value="1"/>
</dbReference>
<dbReference type="eggNOG" id="COG2202">
    <property type="taxonomic scope" value="Bacteria"/>
</dbReference>
<evidence type="ECO:0000259" key="2">
    <source>
        <dbReference type="PROSITE" id="PS50112"/>
    </source>
</evidence>
<dbReference type="InterPro" id="IPR001633">
    <property type="entry name" value="EAL_dom"/>
</dbReference>
<feature type="domain" description="GGDEF" evidence="5">
    <location>
        <begin position="613"/>
        <end position="753"/>
    </location>
</feature>
<dbReference type="PROSITE" id="PS50883">
    <property type="entry name" value="EAL"/>
    <property type="match status" value="1"/>
</dbReference>
<dbReference type="InterPro" id="IPR035965">
    <property type="entry name" value="PAS-like_dom_sf"/>
</dbReference>
<dbReference type="SUPFAM" id="SSF55073">
    <property type="entry name" value="Nucleotide cyclase"/>
    <property type="match status" value="1"/>
</dbReference>
<feature type="transmembrane region" description="Helical" evidence="1">
    <location>
        <begin position="235"/>
        <end position="255"/>
    </location>
</feature>
<dbReference type="SUPFAM" id="SSF55785">
    <property type="entry name" value="PYP-like sensor domain (PAS domain)"/>
    <property type="match status" value="2"/>
</dbReference>
<accession>Q3SIU2</accession>
<feature type="domain" description="PAC" evidence="3">
    <location>
        <begin position="408"/>
        <end position="461"/>
    </location>
</feature>
<evidence type="ECO:0000256" key="1">
    <source>
        <dbReference type="SAM" id="Phobius"/>
    </source>
</evidence>
<gene>
    <name evidence="6" type="ordered locus">Tbd_1480</name>
</gene>
<dbReference type="SMART" id="SM00086">
    <property type="entry name" value="PAC"/>
    <property type="match status" value="2"/>
</dbReference>
<keyword evidence="1" id="KW-0472">Membrane</keyword>
<feature type="transmembrane region" description="Helical" evidence="1">
    <location>
        <begin position="267"/>
        <end position="287"/>
    </location>
</feature>
<feature type="transmembrane region" description="Helical" evidence="1">
    <location>
        <begin position="201"/>
        <end position="223"/>
    </location>
</feature>
<dbReference type="Pfam" id="PF00563">
    <property type="entry name" value="EAL"/>
    <property type="match status" value="1"/>
</dbReference>